<keyword evidence="6" id="KW-0966">Cell projection</keyword>
<keyword evidence="6" id="KW-0282">Flagellum</keyword>
<dbReference type="Gene3D" id="1.20.1330.10">
    <property type="entry name" value="f41 fragment of flagellin, N-terminal domain"/>
    <property type="match status" value="1"/>
</dbReference>
<dbReference type="SUPFAM" id="SSF64518">
    <property type="entry name" value="Phase 1 flagellin"/>
    <property type="match status" value="1"/>
</dbReference>
<dbReference type="InterPro" id="IPR001492">
    <property type="entry name" value="Flagellin"/>
</dbReference>
<comment type="similarity">
    <text evidence="1 3">Belongs to the bacterial flagellin family.</text>
</comment>
<feature type="domain" description="Flagellin N-terminal" evidence="4">
    <location>
        <begin position="5"/>
        <end position="140"/>
    </location>
</feature>
<keyword evidence="7" id="KW-1185">Reference proteome</keyword>
<dbReference type="AlphaFoldDB" id="A0A7W4KB17"/>
<evidence type="ECO:0000256" key="3">
    <source>
        <dbReference type="RuleBase" id="RU362073"/>
    </source>
</evidence>
<dbReference type="PANTHER" id="PTHR42792">
    <property type="entry name" value="FLAGELLIN"/>
    <property type="match status" value="1"/>
</dbReference>
<dbReference type="GO" id="GO:0005576">
    <property type="term" value="C:extracellular region"/>
    <property type="evidence" value="ECO:0007669"/>
    <property type="project" value="UniProtKB-SubCell"/>
</dbReference>
<evidence type="ECO:0000256" key="1">
    <source>
        <dbReference type="ARBA" id="ARBA00005709"/>
    </source>
</evidence>
<sequence length="332" mass="33175">MSLSINTNSAAKIAIETLNATQTQLNTTQNQVSTGLKVSTAADDAAAFGIAQQMQGNVAGQSAVNDGLSFVSQIVSSTTTAANSILSVLNDVQTAVTRLGQNQGSQAAQDQIGTEITAYLAEINTIAQGATFNGINLLASGTTDGLEISSNSLSYLTSLQGAQTTISGFNASSGSGSIAANLTVTDGSGVSATISGASGSVLTDALGLTTGYSAGSTVTSNVFESSGGVIGSAFASMGSTQYAMMIQQVQAAIKAMTVVTSTLGANTNVISTAISYGSTISDNLTNGIGALTDADMSAASARLTSLQTKQQLGIKALSIANAQSQQILSLFQ</sequence>
<evidence type="ECO:0000313" key="6">
    <source>
        <dbReference type="EMBL" id="MBB2203600.1"/>
    </source>
</evidence>
<keyword evidence="3" id="KW-0964">Secreted</keyword>
<dbReference type="PANTHER" id="PTHR42792:SF2">
    <property type="entry name" value="FLAGELLIN"/>
    <property type="match status" value="1"/>
</dbReference>
<dbReference type="InterPro" id="IPR001029">
    <property type="entry name" value="Flagellin_N"/>
</dbReference>
<dbReference type="GO" id="GO:0005198">
    <property type="term" value="F:structural molecule activity"/>
    <property type="evidence" value="ECO:0007669"/>
    <property type="project" value="UniProtKB-UniRule"/>
</dbReference>
<proteinExistence type="inferred from homology"/>
<dbReference type="InterPro" id="IPR046358">
    <property type="entry name" value="Flagellin_C"/>
</dbReference>
<dbReference type="GO" id="GO:0009288">
    <property type="term" value="C:bacterial-type flagellum"/>
    <property type="evidence" value="ECO:0007669"/>
    <property type="project" value="UniProtKB-SubCell"/>
</dbReference>
<evidence type="ECO:0000259" key="5">
    <source>
        <dbReference type="Pfam" id="PF00700"/>
    </source>
</evidence>
<evidence type="ECO:0000256" key="2">
    <source>
        <dbReference type="ARBA" id="ARBA00023143"/>
    </source>
</evidence>
<accession>A0A7W4KB17</accession>
<keyword evidence="6" id="KW-0969">Cilium</keyword>
<comment type="subcellular location">
    <subcellularLocation>
        <location evidence="3">Secreted</location>
    </subcellularLocation>
    <subcellularLocation>
        <location evidence="3">Bacterial flagellum</location>
    </subcellularLocation>
</comment>
<keyword evidence="2 3" id="KW-0975">Bacterial flagellum</keyword>
<dbReference type="Proteomes" id="UP000540556">
    <property type="component" value="Unassembled WGS sequence"/>
</dbReference>
<feature type="domain" description="Flagellin C-terminal" evidence="5">
    <location>
        <begin position="246"/>
        <end position="331"/>
    </location>
</feature>
<comment type="function">
    <text evidence="3">Flagellin is the subunit protein which polymerizes to form the filaments of bacterial flagella.</text>
</comment>
<dbReference type="PRINTS" id="PR00207">
    <property type="entry name" value="FLAGELLIN"/>
</dbReference>
<evidence type="ECO:0000259" key="4">
    <source>
        <dbReference type="Pfam" id="PF00669"/>
    </source>
</evidence>
<comment type="caution">
    <text evidence="6">The sequence shown here is derived from an EMBL/GenBank/DDBJ whole genome shotgun (WGS) entry which is preliminary data.</text>
</comment>
<dbReference type="RefSeq" id="WP_182947232.1">
    <property type="nucleotide sequence ID" value="NZ_JABEQK010000001.1"/>
</dbReference>
<reference evidence="6 7" key="1">
    <citation type="submission" date="2020-04" db="EMBL/GenBank/DDBJ databases">
        <title>Description of novel Gluconacetobacter.</title>
        <authorList>
            <person name="Sombolestani A."/>
        </authorList>
    </citation>
    <scope>NUCLEOTIDE SEQUENCE [LARGE SCALE GENOMIC DNA]</scope>
    <source>
        <strain evidence="6 7">LMG 27800</strain>
    </source>
</reference>
<dbReference type="Pfam" id="PF00669">
    <property type="entry name" value="Flagellin_N"/>
    <property type="match status" value="1"/>
</dbReference>
<dbReference type="Pfam" id="PF00700">
    <property type="entry name" value="Flagellin_C"/>
    <property type="match status" value="1"/>
</dbReference>
<name>A0A7W4KB17_9PROT</name>
<organism evidence="6 7">
    <name type="scientific">Gluconacetobacter takamatsuzukensis</name>
    <dbReference type="NCBI Taxonomy" id="1286190"/>
    <lineage>
        <taxon>Bacteria</taxon>
        <taxon>Pseudomonadati</taxon>
        <taxon>Pseudomonadota</taxon>
        <taxon>Alphaproteobacteria</taxon>
        <taxon>Acetobacterales</taxon>
        <taxon>Acetobacteraceae</taxon>
        <taxon>Gluconacetobacter</taxon>
    </lineage>
</organism>
<evidence type="ECO:0000313" key="7">
    <source>
        <dbReference type="Proteomes" id="UP000540556"/>
    </source>
</evidence>
<gene>
    <name evidence="6" type="ORF">HLH27_01015</name>
</gene>
<dbReference type="EMBL" id="JABEQK010000001">
    <property type="protein sequence ID" value="MBB2203600.1"/>
    <property type="molecule type" value="Genomic_DNA"/>
</dbReference>
<protein>
    <recommendedName>
        <fullName evidence="3">Flagellin</fullName>
    </recommendedName>
</protein>